<name>A0A1W6Z8R6_9BORD</name>
<dbReference type="STRING" id="463040.CAL15_01780"/>
<organism evidence="2 3">
    <name type="scientific">Bordetella genomosp. 13</name>
    <dbReference type="NCBI Taxonomy" id="463040"/>
    <lineage>
        <taxon>Bacteria</taxon>
        <taxon>Pseudomonadati</taxon>
        <taxon>Pseudomonadota</taxon>
        <taxon>Betaproteobacteria</taxon>
        <taxon>Burkholderiales</taxon>
        <taxon>Alcaligenaceae</taxon>
        <taxon>Bordetella</taxon>
    </lineage>
</organism>
<feature type="transmembrane region" description="Helical" evidence="1">
    <location>
        <begin position="43"/>
        <end position="63"/>
    </location>
</feature>
<keyword evidence="1" id="KW-0472">Membrane</keyword>
<reference evidence="2 3" key="1">
    <citation type="submission" date="2017-05" db="EMBL/GenBank/DDBJ databases">
        <title>Complete and WGS of Bordetella genogroups.</title>
        <authorList>
            <person name="Spilker T."/>
            <person name="LiPuma J."/>
        </authorList>
    </citation>
    <scope>NUCLEOTIDE SEQUENCE [LARGE SCALE GENOMIC DNA]</scope>
    <source>
        <strain evidence="2 3">AU7206</strain>
    </source>
</reference>
<keyword evidence="1" id="KW-1133">Transmembrane helix</keyword>
<evidence type="ECO:0000313" key="3">
    <source>
        <dbReference type="Proteomes" id="UP000194161"/>
    </source>
</evidence>
<dbReference type="KEGG" id="bgm:CAL15_01780"/>
<proteinExistence type="predicted"/>
<sequence>MQDAASQPLGDRIAHRAFVMHRTKHSQRDGHLSSLFVARRIPLMARTLAAAAAAACICSNFLMKFVK</sequence>
<gene>
    <name evidence="2" type="ORF">CAL15_01780</name>
</gene>
<keyword evidence="1" id="KW-0812">Transmembrane</keyword>
<accession>A0A1W6Z8R6</accession>
<protein>
    <submittedName>
        <fullName evidence="2">Uncharacterized protein</fullName>
    </submittedName>
</protein>
<evidence type="ECO:0000313" key="2">
    <source>
        <dbReference type="EMBL" id="ARP93224.1"/>
    </source>
</evidence>
<evidence type="ECO:0000256" key="1">
    <source>
        <dbReference type="SAM" id="Phobius"/>
    </source>
</evidence>
<dbReference type="Proteomes" id="UP000194161">
    <property type="component" value="Chromosome"/>
</dbReference>
<dbReference type="AlphaFoldDB" id="A0A1W6Z8R6"/>
<dbReference type="EMBL" id="CP021111">
    <property type="protein sequence ID" value="ARP93224.1"/>
    <property type="molecule type" value="Genomic_DNA"/>
</dbReference>
<keyword evidence="3" id="KW-1185">Reference proteome</keyword>